<dbReference type="PROSITE" id="PS50003">
    <property type="entry name" value="PH_DOMAIN"/>
    <property type="match status" value="1"/>
</dbReference>
<reference evidence="5" key="1">
    <citation type="submission" date="2017-02" db="UniProtKB">
        <authorList>
            <consortium name="WormBaseParasite"/>
        </authorList>
    </citation>
    <scope>IDENTIFICATION</scope>
</reference>
<dbReference type="WBParaSite" id="HDID_0000474301-mRNA-1">
    <property type="protein sequence ID" value="HDID_0000474301-mRNA-1"/>
    <property type="gene ID" value="HDID_0000474301"/>
</dbReference>
<dbReference type="SMART" id="SM00233">
    <property type="entry name" value="PH"/>
    <property type="match status" value="1"/>
</dbReference>
<evidence type="ECO:0000313" key="5">
    <source>
        <dbReference type="WBParaSite" id="HDID_0000474301-mRNA-1"/>
    </source>
</evidence>
<protein>
    <submittedName>
        <fullName evidence="5">PH domain-containing protein</fullName>
    </submittedName>
</protein>
<dbReference type="AlphaFoldDB" id="A0A0R3SIH8"/>
<name>A0A0R3SIH8_HYMDI</name>
<dbReference type="InterPro" id="IPR001849">
    <property type="entry name" value="PH_domain"/>
</dbReference>
<feature type="compositionally biased region" description="Polar residues" evidence="1">
    <location>
        <begin position="73"/>
        <end position="85"/>
    </location>
</feature>
<dbReference type="PANTHER" id="PTHR12156">
    <property type="entry name" value="PLECKSTRIN HOMOLOGY-LIKE DOMAIN, FAMILY B, MEMBER 3"/>
    <property type="match status" value="1"/>
</dbReference>
<dbReference type="EMBL" id="UYSG01001957">
    <property type="protein sequence ID" value="VDL54737.1"/>
    <property type="molecule type" value="Genomic_DNA"/>
</dbReference>
<evidence type="ECO:0000313" key="3">
    <source>
        <dbReference type="EMBL" id="VDL54737.1"/>
    </source>
</evidence>
<dbReference type="PANTHER" id="PTHR12156:SF5">
    <property type="entry name" value="FI18040P1"/>
    <property type="match status" value="1"/>
</dbReference>
<sequence length="417" mass="45618">MPLSSPRIVNSSNDDFSYFSPILMPSSPVGHLRSNPVSQEQKYSFQLNSAPNFHQQNGRSMDETYYTRREDQNASPQTSSSLQGGSSNPHTTTTSSSSSLLPSGRDLQQSSCASSSSNVFHAVPPLLPSLSANADNRQWNREDPASNLCNEVRPLTRYLPVPDDICFDLRHHLEVTCGHILCSPLLMPHLHVDAITCAGYLYKVDSRVTSTPVNESGDASTKNSTGDKSSSSGITSALTTSAFFSPATKRAKKRPPRVNSPSSGSGGFMAALFNRSRRGKRRWFVLDRRRRLLIYYSCHTSKSSNAAALLKPKDVISFTDIIDVYPDRQGRKGNSNKNASFCLLLVASCPPLSSLTSPQCRPLPTRTRTLSLTAPSPEAMRVWVDALFTCAGAYLCLPNTTLSNQRRDESTKDAANS</sequence>
<dbReference type="Proteomes" id="UP000274504">
    <property type="component" value="Unassembled WGS sequence"/>
</dbReference>
<gene>
    <name evidence="3" type="ORF">HDID_LOCUS4741</name>
</gene>
<reference evidence="3 4" key="2">
    <citation type="submission" date="2018-11" db="EMBL/GenBank/DDBJ databases">
        <authorList>
            <consortium name="Pathogen Informatics"/>
        </authorList>
    </citation>
    <scope>NUCLEOTIDE SEQUENCE [LARGE SCALE GENOMIC DNA]</scope>
</reference>
<dbReference type="Pfam" id="PF00169">
    <property type="entry name" value="PH"/>
    <property type="match status" value="1"/>
</dbReference>
<dbReference type="SUPFAM" id="SSF50729">
    <property type="entry name" value="PH domain-like"/>
    <property type="match status" value="1"/>
</dbReference>
<organism evidence="5">
    <name type="scientific">Hymenolepis diminuta</name>
    <name type="common">Rat tapeworm</name>
    <dbReference type="NCBI Taxonomy" id="6216"/>
    <lineage>
        <taxon>Eukaryota</taxon>
        <taxon>Metazoa</taxon>
        <taxon>Spiralia</taxon>
        <taxon>Lophotrochozoa</taxon>
        <taxon>Platyhelminthes</taxon>
        <taxon>Cestoda</taxon>
        <taxon>Eucestoda</taxon>
        <taxon>Cyclophyllidea</taxon>
        <taxon>Hymenolepididae</taxon>
        <taxon>Hymenolepis</taxon>
    </lineage>
</organism>
<feature type="domain" description="PH" evidence="2">
    <location>
        <begin position="262"/>
        <end position="392"/>
    </location>
</feature>
<evidence type="ECO:0000256" key="1">
    <source>
        <dbReference type="SAM" id="MobiDB-lite"/>
    </source>
</evidence>
<proteinExistence type="predicted"/>
<dbReference type="OrthoDB" id="6288074at2759"/>
<feature type="region of interest" description="Disordered" evidence="1">
    <location>
        <begin position="69"/>
        <end position="111"/>
    </location>
</feature>
<feature type="region of interest" description="Disordered" evidence="1">
    <location>
        <begin position="211"/>
        <end position="234"/>
    </location>
</feature>
<evidence type="ECO:0000313" key="4">
    <source>
        <dbReference type="Proteomes" id="UP000274504"/>
    </source>
</evidence>
<feature type="compositionally biased region" description="Low complexity" evidence="1">
    <location>
        <begin position="86"/>
        <end position="103"/>
    </location>
</feature>
<evidence type="ECO:0000259" key="2">
    <source>
        <dbReference type="PROSITE" id="PS50003"/>
    </source>
</evidence>
<accession>A0A0R3SIH8</accession>
<dbReference type="InterPro" id="IPR011993">
    <property type="entry name" value="PH-like_dom_sf"/>
</dbReference>
<dbReference type="InterPro" id="IPR052212">
    <property type="entry name" value="PH-like_domain"/>
</dbReference>
<dbReference type="Gene3D" id="2.30.29.30">
    <property type="entry name" value="Pleckstrin-homology domain (PH domain)/Phosphotyrosine-binding domain (PTB)"/>
    <property type="match status" value="1"/>
</dbReference>